<organism evidence="1 2">
    <name type="scientific">Pilimelia terevasa</name>
    <dbReference type="NCBI Taxonomy" id="53372"/>
    <lineage>
        <taxon>Bacteria</taxon>
        <taxon>Bacillati</taxon>
        <taxon>Actinomycetota</taxon>
        <taxon>Actinomycetes</taxon>
        <taxon>Micromonosporales</taxon>
        <taxon>Micromonosporaceae</taxon>
        <taxon>Pilimelia</taxon>
    </lineage>
</organism>
<dbReference type="Proteomes" id="UP000662200">
    <property type="component" value="Unassembled WGS sequence"/>
</dbReference>
<accession>A0A8J3BUK2</accession>
<evidence type="ECO:0000313" key="1">
    <source>
        <dbReference type="EMBL" id="GGK29709.1"/>
    </source>
</evidence>
<sequence>MSTDTRNRMPNPLYAAAGAGDLAFQQLRKRLPAAVDGIRDRATTLRARSGDLDHLRAEARTAFATATVRAGEIYRDLVVRGERVVGHVDTTPGKATGVATVRPVRRPRGGAAASTPTGR</sequence>
<evidence type="ECO:0000313" key="2">
    <source>
        <dbReference type="Proteomes" id="UP000662200"/>
    </source>
</evidence>
<keyword evidence="2" id="KW-1185">Reference proteome</keyword>
<reference evidence="1" key="1">
    <citation type="journal article" date="2014" name="Int. J. Syst. Evol. Microbiol.">
        <title>Complete genome sequence of Corynebacterium casei LMG S-19264T (=DSM 44701T), isolated from a smear-ripened cheese.</title>
        <authorList>
            <consortium name="US DOE Joint Genome Institute (JGI-PGF)"/>
            <person name="Walter F."/>
            <person name="Albersmeier A."/>
            <person name="Kalinowski J."/>
            <person name="Ruckert C."/>
        </authorList>
    </citation>
    <scope>NUCLEOTIDE SEQUENCE</scope>
    <source>
        <strain evidence="1">JCM 3091</strain>
    </source>
</reference>
<dbReference type="AlphaFoldDB" id="A0A8J3BUK2"/>
<proteinExistence type="predicted"/>
<comment type="caution">
    <text evidence="1">The sequence shown here is derived from an EMBL/GenBank/DDBJ whole genome shotgun (WGS) entry which is preliminary data.</text>
</comment>
<dbReference type="RefSeq" id="WP_189114273.1">
    <property type="nucleotide sequence ID" value="NZ_BMQC01000007.1"/>
</dbReference>
<protein>
    <submittedName>
        <fullName evidence="1">Uncharacterized protein</fullName>
    </submittedName>
</protein>
<reference evidence="1" key="2">
    <citation type="submission" date="2020-09" db="EMBL/GenBank/DDBJ databases">
        <authorList>
            <person name="Sun Q."/>
            <person name="Ohkuma M."/>
        </authorList>
    </citation>
    <scope>NUCLEOTIDE SEQUENCE</scope>
    <source>
        <strain evidence="1">JCM 3091</strain>
    </source>
</reference>
<gene>
    <name evidence="1" type="ORF">GCM10010124_23060</name>
</gene>
<name>A0A8J3BUK2_9ACTN</name>
<dbReference type="EMBL" id="BMQC01000007">
    <property type="protein sequence ID" value="GGK29709.1"/>
    <property type="molecule type" value="Genomic_DNA"/>
</dbReference>